<evidence type="ECO:0000313" key="1">
    <source>
        <dbReference type="EMBL" id="KCW53540.1"/>
    </source>
</evidence>
<reference evidence="1" key="1">
    <citation type="submission" date="2013-07" db="EMBL/GenBank/DDBJ databases">
        <title>The genome of Eucalyptus grandis.</title>
        <authorList>
            <person name="Schmutz J."/>
            <person name="Hayes R."/>
            <person name="Myburg A."/>
            <person name="Tuskan G."/>
            <person name="Grattapaglia D."/>
            <person name="Rokhsar D.S."/>
        </authorList>
    </citation>
    <scope>NUCLEOTIDE SEQUENCE</scope>
    <source>
        <tissue evidence="1">Leaf extractions</tissue>
    </source>
</reference>
<proteinExistence type="predicted"/>
<dbReference type="EMBL" id="KK198762">
    <property type="protein sequence ID" value="KCW53540.1"/>
    <property type="molecule type" value="Genomic_DNA"/>
</dbReference>
<organism evidence="1">
    <name type="scientific">Eucalyptus grandis</name>
    <name type="common">Flooded gum</name>
    <dbReference type="NCBI Taxonomy" id="71139"/>
    <lineage>
        <taxon>Eukaryota</taxon>
        <taxon>Viridiplantae</taxon>
        <taxon>Streptophyta</taxon>
        <taxon>Embryophyta</taxon>
        <taxon>Tracheophyta</taxon>
        <taxon>Spermatophyta</taxon>
        <taxon>Magnoliopsida</taxon>
        <taxon>eudicotyledons</taxon>
        <taxon>Gunneridae</taxon>
        <taxon>Pentapetalae</taxon>
        <taxon>rosids</taxon>
        <taxon>malvids</taxon>
        <taxon>Myrtales</taxon>
        <taxon>Myrtaceae</taxon>
        <taxon>Myrtoideae</taxon>
        <taxon>Eucalypteae</taxon>
        <taxon>Eucalyptus</taxon>
    </lineage>
</organism>
<dbReference type="InParanoid" id="A0A059AJG1"/>
<sequence length="119" mass="13890">MQRIKGKDRYVIARLTSTSILTNTYMLESHHPDRRLSKVKVSLPEMKHISILSYTAIHIKVSKNYFCTNEKNNCYKNNVSCQSQHGKRGAPDVSQIRQMPFKGHELQRKSRQLRNETCI</sequence>
<accession>A0A059AJG1</accession>
<name>A0A059AJG1_EUCGR</name>
<gene>
    <name evidence="1" type="ORF">EUGRSUZ_J02820</name>
</gene>
<dbReference type="Gramene" id="KCW53540">
    <property type="protein sequence ID" value="KCW53540"/>
    <property type="gene ID" value="EUGRSUZ_J02820"/>
</dbReference>
<dbReference type="AlphaFoldDB" id="A0A059AJG1"/>
<protein>
    <submittedName>
        <fullName evidence="1">Uncharacterized protein</fullName>
    </submittedName>
</protein>